<feature type="domain" description="EGF-like" evidence="4">
    <location>
        <begin position="1088"/>
        <end position="1129"/>
    </location>
</feature>
<feature type="compositionally biased region" description="Pro residues" evidence="2">
    <location>
        <begin position="816"/>
        <end position="830"/>
    </location>
</feature>
<keyword evidence="7" id="KW-1185">Reference proteome</keyword>
<protein>
    <submittedName>
        <fullName evidence="6">Uncharacterized protein</fullName>
    </submittedName>
</protein>
<dbReference type="PROSITE" id="PS01186">
    <property type="entry name" value="EGF_2"/>
    <property type="match status" value="6"/>
</dbReference>
<dbReference type="Proteomes" id="UP001642540">
    <property type="component" value="Unassembled WGS sequence"/>
</dbReference>
<dbReference type="SUPFAM" id="SSF57196">
    <property type="entry name" value="EGF/Laminin"/>
    <property type="match status" value="1"/>
</dbReference>
<dbReference type="PROSITE" id="PS50026">
    <property type="entry name" value="EGF_3"/>
    <property type="match status" value="5"/>
</dbReference>
<feature type="compositionally biased region" description="Low complexity" evidence="2">
    <location>
        <begin position="744"/>
        <end position="759"/>
    </location>
</feature>
<accession>A0ABP1QSU8</accession>
<reference evidence="6 7" key="1">
    <citation type="submission" date="2024-08" db="EMBL/GenBank/DDBJ databases">
        <authorList>
            <person name="Cucini C."/>
            <person name="Frati F."/>
        </authorList>
    </citation>
    <scope>NUCLEOTIDE SEQUENCE [LARGE SCALE GENOMIC DNA]</scope>
</reference>
<feature type="domain" description="EGF-like" evidence="4">
    <location>
        <begin position="539"/>
        <end position="577"/>
    </location>
</feature>
<evidence type="ECO:0000313" key="7">
    <source>
        <dbReference type="Proteomes" id="UP001642540"/>
    </source>
</evidence>
<dbReference type="InterPro" id="IPR013783">
    <property type="entry name" value="Ig-like_fold"/>
</dbReference>
<evidence type="ECO:0000256" key="2">
    <source>
        <dbReference type="SAM" id="MobiDB-lite"/>
    </source>
</evidence>
<feature type="domain" description="EGF-like" evidence="4">
    <location>
        <begin position="491"/>
        <end position="531"/>
    </location>
</feature>
<proteinExistence type="predicted"/>
<keyword evidence="1" id="KW-1015">Disulfide bond</keyword>
<sequence>MGLDKMRPMSCHHILVLLVILSFSAHHSNGATLPEDYLPQIQMLEIVSSPMNRSVSVNLWKKRNSDIVIGEDTSATSRILMKCNATYPVQWVYLGDGRPEFTTFTNVKWDENPKVPLSFEAEASLGLLGFHGVLREEDTGNYTCRSIQEPSVHSYYYVYVPGDELFASPNGTNITYSPQDQYIRIPCGVSHPKASVSLCKKDKDDKLTCPVNGSSGFNSKGGFLLNLKKLRNPSGTYVCTANYKRTARIVEYHVMREGEKPKPVSPMEPPPTFVPKPGKNLCDPSPCGKQAECSIVDGRAVCYCFRGLNGNPYDECAPGRCRSTKDCPRGKFCRQGECTSDPCNPSPCGSGGECTIVRGLSKCSCQQGYAGLPPNCVKSCNENYECSEDEACIKNICQSPCPGPCGQNAECRVLSNGPKRTAQCSCPSGYIGDPLKVCNELGANGTTPGPWNNCPPGYVGKPPACTQKDCDSDRDCPYGRKCIENVCDKGLANSCDGKCGVNAECVMSPTTSDPICICRPGTTGNPAIRCSLESTAPSWGDPCTPNPCKSPAQCQVIRGSRVCVCPEGYVGDPYNCVPATASSYPSTSTTRGSNMLCKYDGECRQAENCIEGRCQDLCNGLCGYNAICEPAFQRKYRSIFPGKLLRGQESICACPPGHEGNPYVSCLLIRTGPPPSQDFPSSTSAADPVCFPSPCAKFAECKEVNNAPVCSCQPGFDGNPYQECRYPVIPSSPSNRSRPPRPSSSPTLPRTTPSLSSPSDLDYQGHSWGHHTGGMDPQQPPPDPNYFGSAGSGSRWNTPPSRTQDSPPYPHHRDTAPPPPPRYPYPPPTQPNFYDKNDRDFHAGKTNNNVHPTSPHHHHQYHTPDSLDTPTPKTLDRPMSPLSPSTPTEDDRDECTFRNPYADYDMESCGVGRRCERDFRGIKRCVCISPFDCTGPTSIYYRGICQTSRDCLLSDHICVNSTCRNPCSPEHSPCAGIAYAECRVIEGNVLCTCRRGFIGNPASGLDCRPKREVAMHHNTPSTVAVNIINTAALHGNYSDEGNILNAFFNETDTDDIIISAGSSGSNSQHHRTGRDHDENEGTLKDPIALGRCGFGSGQNCDEKSQCQVIEGSPICVCKMGYKGEYPHCKPECEKNEDCSSTMSCQYHQCIDPCMEERSYCATNADCRVVDHVAACECNPGYVGVPWIQCSKMGEVAVGKDDCMGFNCKKRNVS</sequence>
<evidence type="ECO:0000313" key="6">
    <source>
        <dbReference type="EMBL" id="CAL8109613.1"/>
    </source>
</evidence>
<feature type="disulfide bond" evidence="1">
    <location>
        <begin position="495"/>
        <end position="505"/>
    </location>
</feature>
<feature type="domain" description="EGF-like" evidence="4">
    <location>
        <begin position="686"/>
        <end position="725"/>
    </location>
</feature>
<dbReference type="Gene3D" id="2.60.40.10">
    <property type="entry name" value="Immunoglobulins"/>
    <property type="match status" value="1"/>
</dbReference>
<feature type="disulfide bond" evidence="1">
    <location>
        <begin position="499"/>
        <end position="516"/>
    </location>
</feature>
<dbReference type="InterPro" id="IPR007110">
    <property type="entry name" value="Ig-like_dom"/>
</dbReference>
<dbReference type="SMART" id="SM00181">
    <property type="entry name" value="EGF"/>
    <property type="match status" value="10"/>
</dbReference>
<evidence type="ECO:0000259" key="5">
    <source>
        <dbReference type="PROSITE" id="PS50835"/>
    </source>
</evidence>
<comment type="caution">
    <text evidence="1">Lacks conserved residue(s) required for the propagation of feature annotation.</text>
</comment>
<evidence type="ECO:0000256" key="3">
    <source>
        <dbReference type="SAM" id="SignalP"/>
    </source>
</evidence>
<dbReference type="PANTHER" id="PTHR22963">
    <property type="entry name" value="ENDOGLIN-RELATED"/>
    <property type="match status" value="1"/>
</dbReference>
<dbReference type="Gene3D" id="2.10.25.10">
    <property type="entry name" value="Laminin"/>
    <property type="match status" value="1"/>
</dbReference>
<feature type="region of interest" description="Disordered" evidence="2">
    <location>
        <begin position="727"/>
        <end position="894"/>
    </location>
</feature>
<keyword evidence="1" id="KW-0245">EGF-like domain</keyword>
<feature type="region of interest" description="Disordered" evidence="2">
    <location>
        <begin position="1061"/>
        <end position="1081"/>
    </location>
</feature>
<evidence type="ECO:0000259" key="4">
    <source>
        <dbReference type="PROSITE" id="PS50026"/>
    </source>
</evidence>
<gene>
    <name evidence="6" type="ORF">ODALV1_LOCUS13528</name>
</gene>
<feature type="domain" description="EGF-like" evidence="4">
    <location>
        <begin position="339"/>
        <end position="377"/>
    </location>
</feature>
<feature type="domain" description="Ig-like" evidence="5">
    <location>
        <begin position="39"/>
        <end position="145"/>
    </location>
</feature>
<comment type="caution">
    <text evidence="6">The sequence shown here is derived from an EMBL/GenBank/DDBJ whole genome shotgun (WGS) entry which is preliminary data.</text>
</comment>
<name>A0ABP1QSU8_9HEXA</name>
<organism evidence="6 7">
    <name type="scientific">Orchesella dallaii</name>
    <dbReference type="NCBI Taxonomy" id="48710"/>
    <lineage>
        <taxon>Eukaryota</taxon>
        <taxon>Metazoa</taxon>
        <taxon>Ecdysozoa</taxon>
        <taxon>Arthropoda</taxon>
        <taxon>Hexapoda</taxon>
        <taxon>Collembola</taxon>
        <taxon>Entomobryomorpha</taxon>
        <taxon>Entomobryoidea</taxon>
        <taxon>Orchesellidae</taxon>
        <taxon>Orchesellinae</taxon>
        <taxon>Orchesella</taxon>
    </lineage>
</organism>
<dbReference type="PROSITE" id="PS50835">
    <property type="entry name" value="IG_LIKE"/>
    <property type="match status" value="1"/>
</dbReference>
<feature type="signal peptide" evidence="3">
    <location>
        <begin position="1"/>
        <end position="30"/>
    </location>
</feature>
<feature type="compositionally biased region" description="Polar residues" evidence="2">
    <location>
        <begin position="792"/>
        <end position="806"/>
    </location>
</feature>
<feature type="chain" id="PRO_5046256004" evidence="3">
    <location>
        <begin position="31"/>
        <end position="1213"/>
    </location>
</feature>
<keyword evidence="3" id="KW-0732">Signal</keyword>
<dbReference type="PANTHER" id="PTHR22963:SF39">
    <property type="entry name" value="DUMPY"/>
    <property type="match status" value="1"/>
</dbReference>
<evidence type="ECO:0000256" key="1">
    <source>
        <dbReference type="PROSITE-ProRule" id="PRU00076"/>
    </source>
</evidence>
<dbReference type="InterPro" id="IPR000742">
    <property type="entry name" value="EGF"/>
</dbReference>
<dbReference type="EMBL" id="CAXLJM020000041">
    <property type="protein sequence ID" value="CAL8109613.1"/>
    <property type="molecule type" value="Genomic_DNA"/>
</dbReference>